<gene>
    <name evidence="2" type="ORF">QQX98_006607</name>
</gene>
<dbReference type="EMBL" id="JAZAVJ010000100">
    <property type="protein sequence ID" value="KAK7414579.1"/>
    <property type="molecule type" value="Genomic_DNA"/>
</dbReference>
<dbReference type="SUPFAM" id="SSF82153">
    <property type="entry name" value="FAS1 domain"/>
    <property type="match status" value="2"/>
</dbReference>
<comment type="caution">
    <text evidence="2">The sequence shown here is derived from an EMBL/GenBank/DDBJ whole genome shotgun (WGS) entry which is preliminary data.</text>
</comment>
<evidence type="ECO:0000313" key="3">
    <source>
        <dbReference type="Proteomes" id="UP001498476"/>
    </source>
</evidence>
<organism evidence="2 3">
    <name type="scientific">Neonectria punicea</name>
    <dbReference type="NCBI Taxonomy" id="979145"/>
    <lineage>
        <taxon>Eukaryota</taxon>
        <taxon>Fungi</taxon>
        <taxon>Dikarya</taxon>
        <taxon>Ascomycota</taxon>
        <taxon>Pezizomycotina</taxon>
        <taxon>Sordariomycetes</taxon>
        <taxon>Hypocreomycetidae</taxon>
        <taxon>Hypocreales</taxon>
        <taxon>Nectriaceae</taxon>
        <taxon>Neonectria</taxon>
    </lineage>
</organism>
<dbReference type="InterPro" id="IPR050904">
    <property type="entry name" value="Adhesion/Biosynth-related"/>
</dbReference>
<feature type="domain" description="FAS1" evidence="1">
    <location>
        <begin position="101"/>
        <end position="239"/>
    </location>
</feature>
<protein>
    <recommendedName>
        <fullName evidence="1">FAS1 domain-containing protein</fullName>
    </recommendedName>
</protein>
<dbReference type="InterPro" id="IPR000782">
    <property type="entry name" value="FAS1_domain"/>
</dbReference>
<dbReference type="Pfam" id="PF02469">
    <property type="entry name" value="Fasciclin"/>
    <property type="match status" value="2"/>
</dbReference>
<dbReference type="PANTHER" id="PTHR10900">
    <property type="entry name" value="PERIOSTIN-RELATED"/>
    <property type="match status" value="1"/>
</dbReference>
<name>A0ABR1H0G3_9HYPO</name>
<sequence length="445" mass="49407">MKLTTSLTFVTAASAIAILKDAEEIFKDSVHHAESLIEDARSNVASSFDEAIDFLSSGIENAVRTAEEKASEEFSGLFGKDSSRGSSFGYDGDFMDYDKSNYTILQLISESNYTKEFYKLVKDHKDVLELLNDTDNEYTLFVPIDKAFEDIPEDGKKPSDEFIESVLDYHVGLGSYPAGRILTTHTIPTSLKEELLGGNAQRLRTSVGLSGVRINVYSKVVGANLQAKNGYIHAVDKILIPPTYIGREISLFPTAFSTLLLAYDKTDFVKYIHGIKMNGSTVFAPSNKAWETLGPRANAFLFNTEKGHKYLTALLKYQIAPNITLYSDEIYYGDEANRPAARGTDDHFHIELGTLLEKSLGVDVYNWKGWRSIVVNGATKVGFQDGIGKNGVIQVVEGIPIPPCRKGGKEAEVLKGEIEVEDLIERLREYVDEDNEEEEEFVGDL</sequence>
<dbReference type="PROSITE" id="PS50213">
    <property type="entry name" value="FAS1"/>
    <property type="match status" value="2"/>
</dbReference>
<dbReference type="SMART" id="SM00554">
    <property type="entry name" value="FAS1"/>
    <property type="match status" value="2"/>
</dbReference>
<reference evidence="2 3" key="1">
    <citation type="journal article" date="2025" name="Microbiol. Resour. Announc.">
        <title>Draft genome sequences for Neonectria magnoliae and Neonectria punicea, canker pathogens of Liriodendron tulipifera and Acer saccharum in West Virginia.</title>
        <authorList>
            <person name="Petronek H.M."/>
            <person name="Kasson M.T."/>
            <person name="Metheny A.M."/>
            <person name="Stauder C.M."/>
            <person name="Lovett B."/>
            <person name="Lynch S.C."/>
            <person name="Garnas J.R."/>
            <person name="Kasson L.R."/>
            <person name="Stajich J.E."/>
        </authorList>
    </citation>
    <scope>NUCLEOTIDE SEQUENCE [LARGE SCALE GENOMIC DNA]</scope>
    <source>
        <strain evidence="2 3">NRRL 64653</strain>
    </source>
</reference>
<evidence type="ECO:0000259" key="1">
    <source>
        <dbReference type="PROSITE" id="PS50213"/>
    </source>
</evidence>
<proteinExistence type="predicted"/>
<keyword evidence="3" id="KW-1185">Reference proteome</keyword>
<evidence type="ECO:0000313" key="2">
    <source>
        <dbReference type="EMBL" id="KAK7414579.1"/>
    </source>
</evidence>
<dbReference type="Gene3D" id="2.30.180.10">
    <property type="entry name" value="FAS1 domain"/>
    <property type="match status" value="2"/>
</dbReference>
<dbReference type="PANTHER" id="PTHR10900:SF125">
    <property type="entry name" value="FAS1 DOMAIN-CONTAINING PROTEIN YLR001C"/>
    <property type="match status" value="1"/>
</dbReference>
<feature type="domain" description="FAS1" evidence="1">
    <location>
        <begin position="236"/>
        <end position="400"/>
    </location>
</feature>
<dbReference type="InterPro" id="IPR036378">
    <property type="entry name" value="FAS1_dom_sf"/>
</dbReference>
<accession>A0ABR1H0G3</accession>
<dbReference type="Proteomes" id="UP001498476">
    <property type="component" value="Unassembled WGS sequence"/>
</dbReference>